<protein>
    <recommendedName>
        <fullName evidence="9">DNA 3'-5' helicase</fullName>
        <ecNumber evidence="9">5.6.2.4</ecNumber>
    </recommendedName>
</protein>
<dbReference type="GO" id="GO:0005634">
    <property type="term" value="C:nucleus"/>
    <property type="evidence" value="ECO:0007669"/>
    <property type="project" value="TreeGrafter"/>
</dbReference>
<keyword evidence="5 11" id="KW-0067">ATP-binding</keyword>
<feature type="compositionally biased region" description="Basic and acidic residues" evidence="12">
    <location>
        <begin position="189"/>
        <end position="198"/>
    </location>
</feature>
<dbReference type="GO" id="GO:0000725">
    <property type="term" value="P:recombinational repair"/>
    <property type="evidence" value="ECO:0007669"/>
    <property type="project" value="TreeGrafter"/>
</dbReference>
<dbReference type="CDD" id="cd17932">
    <property type="entry name" value="DEXQc_UvrD"/>
    <property type="match status" value="1"/>
</dbReference>
<feature type="compositionally biased region" description="Polar residues" evidence="12">
    <location>
        <begin position="1001"/>
        <end position="1012"/>
    </location>
</feature>
<dbReference type="Gene3D" id="1.10.10.160">
    <property type="match status" value="1"/>
</dbReference>
<feature type="domain" description="UvrD-like helicase C-terminal" evidence="14">
    <location>
        <begin position="320"/>
        <end position="626"/>
    </location>
</feature>
<dbReference type="PROSITE" id="PS51217">
    <property type="entry name" value="UVRD_HELICASE_CTER"/>
    <property type="match status" value="1"/>
</dbReference>
<keyword evidence="7" id="KW-0413">Isomerase</keyword>
<dbReference type="Pfam" id="PF00580">
    <property type="entry name" value="UvrD-helicase"/>
    <property type="match status" value="1"/>
</dbReference>
<name>A0A0D1YC03_9EURO</name>
<feature type="compositionally biased region" description="Basic residues" evidence="12">
    <location>
        <begin position="177"/>
        <end position="188"/>
    </location>
</feature>
<dbReference type="GO" id="GO:0043138">
    <property type="term" value="F:3'-5' DNA helicase activity"/>
    <property type="evidence" value="ECO:0007669"/>
    <property type="project" value="UniProtKB-EC"/>
</dbReference>
<evidence type="ECO:0000256" key="8">
    <source>
        <dbReference type="ARBA" id="ARBA00034617"/>
    </source>
</evidence>
<evidence type="ECO:0000256" key="5">
    <source>
        <dbReference type="ARBA" id="ARBA00022840"/>
    </source>
</evidence>
<dbReference type="HOGENOM" id="CLU_004585_4_2_1"/>
<proteinExistence type="inferred from homology"/>
<feature type="region of interest" description="Disordered" evidence="12">
    <location>
        <begin position="947"/>
        <end position="1048"/>
    </location>
</feature>
<feature type="region of interest" description="Disordered" evidence="12">
    <location>
        <begin position="175"/>
        <end position="198"/>
    </location>
</feature>
<dbReference type="PROSITE" id="PS51198">
    <property type="entry name" value="UVRD_HELICASE_ATP_BIND"/>
    <property type="match status" value="1"/>
</dbReference>
<dbReference type="AlphaFoldDB" id="A0A0D1YC03"/>
<evidence type="ECO:0000313" key="16">
    <source>
        <dbReference type="Proteomes" id="UP000053599"/>
    </source>
</evidence>
<evidence type="ECO:0000259" key="13">
    <source>
        <dbReference type="PROSITE" id="PS51198"/>
    </source>
</evidence>
<dbReference type="InterPro" id="IPR027417">
    <property type="entry name" value="P-loop_NTPase"/>
</dbReference>
<dbReference type="Pfam" id="PF13361">
    <property type="entry name" value="UvrD_C"/>
    <property type="match status" value="1"/>
</dbReference>
<evidence type="ECO:0000256" key="6">
    <source>
        <dbReference type="ARBA" id="ARBA00023125"/>
    </source>
</evidence>
<evidence type="ECO:0000256" key="9">
    <source>
        <dbReference type="ARBA" id="ARBA00034808"/>
    </source>
</evidence>
<evidence type="ECO:0000256" key="11">
    <source>
        <dbReference type="PROSITE-ProRule" id="PRU00560"/>
    </source>
</evidence>
<evidence type="ECO:0000256" key="1">
    <source>
        <dbReference type="ARBA" id="ARBA00009922"/>
    </source>
</evidence>
<dbReference type="InterPro" id="IPR014017">
    <property type="entry name" value="DNA_helicase_UvrD-like_C"/>
</dbReference>
<organism evidence="15 16">
    <name type="scientific">Exophiala sideris</name>
    <dbReference type="NCBI Taxonomy" id="1016849"/>
    <lineage>
        <taxon>Eukaryota</taxon>
        <taxon>Fungi</taxon>
        <taxon>Dikarya</taxon>
        <taxon>Ascomycota</taxon>
        <taxon>Pezizomycotina</taxon>
        <taxon>Eurotiomycetes</taxon>
        <taxon>Chaetothyriomycetidae</taxon>
        <taxon>Chaetothyriales</taxon>
        <taxon>Herpotrichiellaceae</taxon>
        <taxon>Exophiala</taxon>
    </lineage>
</organism>
<reference evidence="15 16" key="1">
    <citation type="submission" date="2015-01" db="EMBL/GenBank/DDBJ databases">
        <title>The Genome Sequence of Exophiala sideris CBS121828.</title>
        <authorList>
            <consortium name="The Broad Institute Genomics Platform"/>
            <person name="Cuomo C."/>
            <person name="de Hoog S."/>
            <person name="Gorbushina A."/>
            <person name="Stielow B."/>
            <person name="Teixiera M."/>
            <person name="Abouelleil A."/>
            <person name="Chapman S.B."/>
            <person name="Priest M."/>
            <person name="Young S.K."/>
            <person name="Wortman J."/>
            <person name="Nusbaum C."/>
            <person name="Birren B."/>
        </authorList>
    </citation>
    <scope>NUCLEOTIDE SEQUENCE [LARGE SCALE GENOMIC DNA]</scope>
    <source>
        <strain evidence="15 16">CBS 121828</strain>
    </source>
</reference>
<feature type="region of interest" description="Disordered" evidence="12">
    <location>
        <begin position="822"/>
        <end position="847"/>
    </location>
</feature>
<dbReference type="SUPFAM" id="SSF52540">
    <property type="entry name" value="P-loop containing nucleoside triphosphate hydrolases"/>
    <property type="match status" value="1"/>
</dbReference>
<keyword evidence="2 11" id="KW-0547">Nucleotide-binding</keyword>
<dbReference type="InterPro" id="IPR013986">
    <property type="entry name" value="DExx_box_DNA_helicase_dom_sf"/>
</dbReference>
<sequence>MPVSHEISRTEAGFATISNARRFLTTRRRRLNFHYHPNMAAQLLSGLNAAQRAAVTCKAPILQVLAPPGSGKTKTLTCKVAYLLAHEGLNPQNVICCTFTIKASREMRERLSGLVGPELEAKLVLGTFHSICRRYLVAYGHLVGIPKGFGIADSSDSLSIIKRIVKTRNLSIEPKAARSKISKHKAQNKRLDDLPKTPPKQLEKQEFITVFHEYEAALATSKLLDYDDLLLRCVDLLRAFPGCVTNVQALLIDEFQDTNIVQFELMKLLASAARKITIVGDPDQSIYGFRSAEIENLRRMKTSYPETVVINLEENYRSASAVLKLAQDVIEQDTNRPSKRLKATHCHGTQPVLRRLPNPNEEALWIVSEIKRMTTMTGGLLQHSDFAILLRSAYLSLLIEKALTSSGIPYRMVGGQRFFDRAEIRIIIDYLRTISHPDNNQALVSIINTPSRKIGETTVAELLKLGEERKLSLWAVVQKVLAGDLSFEKKLTKPAQQELGRLVTLIKNGRKKVETLLPATVPSNLIDYVVKALDLEDYLKKKYKEDHEDRLENIKELITHASEVLLQPSEEELATIDGLERQAANGGQDVLAQFLANISLSTDRDNSQEGNDKPRVTISTIHSAKGLEWPAVFIPAVYEGSIPHSRSEDTDEERRLLYVAMTRAQALLTMSIPLTQSRDQTESSLTQFLPSKVHHHLAQAGPLFNDKTIQDIANILRRQPPSQEDLVEGLQSMSGSESANDDIWPTDGSRRPFAMFPSDPQETPGFGVPLANAVAAAQKQLYSHLATPCSSTSYGMSTTMNDLEAFSTSNMSVGFVTAGHQLKSNPPALSRASSVPDSPSKKPKLAKASSAQGGIATFFSKTNSQALPLPPPVLPAISDQQLYHVRQPPVVSASFSGSHQPPHAGEMPIPKELAAHRLNHFNNAFAQKRPYPLKEANVNAKKRYVNLYSSSPPPPDLDERAQPAAGDKENPIAIDSIPTKRTEPPPGQASAPLKDDVLSRPATTMHTTSMSSIGRDGLQTAGSGATMNRGKTLGVRRTFNGWDNRKNK</sequence>
<feature type="compositionally biased region" description="Basic and acidic residues" evidence="12">
    <location>
        <begin position="957"/>
        <end position="970"/>
    </location>
</feature>
<evidence type="ECO:0000256" key="3">
    <source>
        <dbReference type="ARBA" id="ARBA00022801"/>
    </source>
</evidence>
<comment type="similarity">
    <text evidence="1">Belongs to the helicase family. UvrD subfamily.</text>
</comment>
<evidence type="ECO:0000256" key="4">
    <source>
        <dbReference type="ARBA" id="ARBA00022806"/>
    </source>
</evidence>
<dbReference type="Gene3D" id="1.10.486.10">
    <property type="entry name" value="PCRA, domain 4"/>
    <property type="match status" value="1"/>
</dbReference>
<dbReference type="STRING" id="1016849.A0A0D1YC03"/>
<dbReference type="Proteomes" id="UP000053599">
    <property type="component" value="Unassembled WGS sequence"/>
</dbReference>
<evidence type="ECO:0000256" key="2">
    <source>
        <dbReference type="ARBA" id="ARBA00022741"/>
    </source>
</evidence>
<dbReference type="InterPro" id="IPR014016">
    <property type="entry name" value="UvrD-like_ATP-bd"/>
</dbReference>
<dbReference type="InterPro" id="IPR000212">
    <property type="entry name" value="DNA_helicase_UvrD/REP"/>
</dbReference>
<dbReference type="EMBL" id="KN846954">
    <property type="protein sequence ID" value="KIV78379.1"/>
    <property type="molecule type" value="Genomic_DNA"/>
</dbReference>
<keyword evidence="3 11" id="KW-0378">Hydrolase</keyword>
<dbReference type="CDD" id="cd18807">
    <property type="entry name" value="SF1_C_UvrD"/>
    <property type="match status" value="1"/>
</dbReference>
<dbReference type="GO" id="GO:0005524">
    <property type="term" value="F:ATP binding"/>
    <property type="evidence" value="ECO:0007669"/>
    <property type="project" value="UniProtKB-UniRule"/>
</dbReference>
<dbReference type="PANTHER" id="PTHR11070:SF2">
    <property type="entry name" value="ATP-DEPENDENT DNA HELICASE SRS2"/>
    <property type="match status" value="1"/>
</dbReference>
<evidence type="ECO:0000313" key="15">
    <source>
        <dbReference type="EMBL" id="KIV78379.1"/>
    </source>
</evidence>
<evidence type="ECO:0000256" key="7">
    <source>
        <dbReference type="ARBA" id="ARBA00023235"/>
    </source>
</evidence>
<gene>
    <name evidence="15" type="ORF">PV11_10101</name>
</gene>
<dbReference type="PANTHER" id="PTHR11070">
    <property type="entry name" value="UVRD / RECB / PCRA DNA HELICASE FAMILY MEMBER"/>
    <property type="match status" value="1"/>
</dbReference>
<dbReference type="Gene3D" id="3.40.50.300">
    <property type="entry name" value="P-loop containing nucleotide triphosphate hydrolases"/>
    <property type="match status" value="2"/>
</dbReference>
<comment type="catalytic activity">
    <reaction evidence="8">
        <text>Couples ATP hydrolysis with the unwinding of duplex DNA by translocating in the 3'-5' direction.</text>
        <dbReference type="EC" id="5.6.2.4"/>
    </reaction>
</comment>
<comment type="catalytic activity">
    <reaction evidence="10">
        <text>ATP + H2O = ADP + phosphate + H(+)</text>
        <dbReference type="Rhea" id="RHEA:13065"/>
        <dbReference type="ChEBI" id="CHEBI:15377"/>
        <dbReference type="ChEBI" id="CHEBI:15378"/>
        <dbReference type="ChEBI" id="CHEBI:30616"/>
        <dbReference type="ChEBI" id="CHEBI:43474"/>
        <dbReference type="ChEBI" id="CHEBI:456216"/>
        <dbReference type="EC" id="5.6.2.4"/>
    </reaction>
</comment>
<keyword evidence="6" id="KW-0238">DNA-binding</keyword>
<feature type="domain" description="UvrD-like helicase ATP-binding" evidence="13">
    <location>
        <begin position="45"/>
        <end position="319"/>
    </location>
</feature>
<dbReference type="OrthoDB" id="1470711at2759"/>
<evidence type="ECO:0000256" key="12">
    <source>
        <dbReference type="SAM" id="MobiDB-lite"/>
    </source>
</evidence>
<feature type="binding site" evidence="11">
    <location>
        <begin position="66"/>
        <end position="73"/>
    </location>
    <ligand>
        <name>ATP</name>
        <dbReference type="ChEBI" id="CHEBI:30616"/>
    </ligand>
</feature>
<evidence type="ECO:0000256" key="10">
    <source>
        <dbReference type="ARBA" id="ARBA00048988"/>
    </source>
</evidence>
<dbReference type="EC" id="5.6.2.4" evidence="9"/>
<accession>A0A0D1YC03</accession>
<dbReference type="GO" id="GO:0016787">
    <property type="term" value="F:hydrolase activity"/>
    <property type="evidence" value="ECO:0007669"/>
    <property type="project" value="UniProtKB-UniRule"/>
</dbReference>
<keyword evidence="4 11" id="KW-0347">Helicase</keyword>
<dbReference type="GO" id="GO:0003677">
    <property type="term" value="F:DNA binding"/>
    <property type="evidence" value="ECO:0007669"/>
    <property type="project" value="UniProtKB-KW"/>
</dbReference>
<evidence type="ECO:0000259" key="14">
    <source>
        <dbReference type="PROSITE" id="PS51217"/>
    </source>
</evidence>